<dbReference type="Gene3D" id="1.20.120.450">
    <property type="entry name" value="dinb family like domain"/>
    <property type="match status" value="1"/>
</dbReference>
<evidence type="ECO:0000313" key="4">
    <source>
        <dbReference type="Proteomes" id="UP000323946"/>
    </source>
</evidence>
<dbReference type="Pfam" id="PF11716">
    <property type="entry name" value="MDMPI_N"/>
    <property type="match status" value="1"/>
</dbReference>
<gene>
    <name evidence="3" type="ORF">F1721_15860</name>
</gene>
<dbReference type="InterPro" id="IPR034660">
    <property type="entry name" value="DinB/YfiT-like"/>
</dbReference>
<dbReference type="SUPFAM" id="SSF109854">
    <property type="entry name" value="DinB/YfiT-like putative metalloenzymes"/>
    <property type="match status" value="1"/>
</dbReference>
<feature type="compositionally biased region" description="Basic and acidic residues" evidence="1">
    <location>
        <begin position="23"/>
        <end position="43"/>
    </location>
</feature>
<proteinExistence type="predicted"/>
<evidence type="ECO:0000259" key="2">
    <source>
        <dbReference type="Pfam" id="PF11716"/>
    </source>
</evidence>
<sequence>MPVATSPRAASRGRVPQAVGSSDSRRARPRSWHDRRMTPRPEQRASAPVTTEQLAQALSAVGALVDGVRDDQWSDQTPCADWTVRDLINHLVQVNESFSAQLHDRTPPGPDADLLGDDPVGAYRRSAAELVGSLDRSGNAQAAPGPLGVSTGAERVQLRLADLLAHGWDLARATGQEVGFPEDVVEQALVFVRGRLDAAPRADRFGEARPVAEDAPVVDRFAAFLGRPPEWTPGLKP</sequence>
<feature type="region of interest" description="Disordered" evidence="1">
    <location>
        <begin position="1"/>
        <end position="50"/>
    </location>
</feature>
<dbReference type="InterPro" id="IPR017517">
    <property type="entry name" value="Maleyloyr_isom"/>
</dbReference>
<dbReference type="OrthoDB" id="5185819at2"/>
<name>A0A5M7BRN6_SACHI</name>
<dbReference type="NCBIfam" id="TIGR03086">
    <property type="entry name" value="TIGR03086 family metal-binding protein"/>
    <property type="match status" value="1"/>
</dbReference>
<organism evidence="3 4">
    <name type="scientific">Saccharopolyspora hirsuta</name>
    <dbReference type="NCBI Taxonomy" id="1837"/>
    <lineage>
        <taxon>Bacteria</taxon>
        <taxon>Bacillati</taxon>
        <taxon>Actinomycetota</taxon>
        <taxon>Actinomycetes</taxon>
        <taxon>Pseudonocardiales</taxon>
        <taxon>Pseudonocardiaceae</taxon>
        <taxon>Saccharopolyspora</taxon>
    </lineage>
</organism>
<dbReference type="InterPro" id="IPR017520">
    <property type="entry name" value="CHP03086"/>
</dbReference>
<evidence type="ECO:0000313" key="3">
    <source>
        <dbReference type="EMBL" id="KAA5832482.1"/>
    </source>
</evidence>
<reference evidence="3 4" key="1">
    <citation type="submission" date="2019-09" db="EMBL/GenBank/DDBJ databases">
        <title>Draft genome sequence of the thermophilic Saccharopolyspora hirsuta VKM Ac-666T.</title>
        <authorList>
            <person name="Lobastova T.G."/>
            <person name="Fokina V."/>
            <person name="Bragin E.Y."/>
            <person name="Shtratnikova V.Y."/>
            <person name="Starodumova I.P."/>
            <person name="Tarlachkov S.V."/>
            <person name="Donova M.V."/>
        </authorList>
    </citation>
    <scope>NUCLEOTIDE SEQUENCE [LARGE SCALE GENOMIC DNA]</scope>
    <source>
        <strain evidence="3 4">VKM Ac-666</strain>
    </source>
</reference>
<keyword evidence="4" id="KW-1185">Reference proteome</keyword>
<accession>A0A5M7BRN6</accession>
<evidence type="ECO:0000256" key="1">
    <source>
        <dbReference type="SAM" id="MobiDB-lite"/>
    </source>
</evidence>
<dbReference type="GO" id="GO:0046872">
    <property type="term" value="F:metal ion binding"/>
    <property type="evidence" value="ECO:0007669"/>
    <property type="project" value="InterPro"/>
</dbReference>
<dbReference type="InterPro" id="IPR024344">
    <property type="entry name" value="MDMPI_metal-binding"/>
</dbReference>
<dbReference type="NCBIfam" id="TIGR03083">
    <property type="entry name" value="maleylpyruvate isomerase family mycothiol-dependent enzyme"/>
    <property type="match status" value="1"/>
</dbReference>
<feature type="domain" description="Mycothiol-dependent maleylpyruvate isomerase metal-binding" evidence="2">
    <location>
        <begin position="54"/>
        <end position="171"/>
    </location>
</feature>
<dbReference type="AlphaFoldDB" id="A0A5M7BRN6"/>
<protein>
    <submittedName>
        <fullName evidence="3">TIGR03086 family protein</fullName>
    </submittedName>
</protein>
<dbReference type="EMBL" id="VWPH01000007">
    <property type="protein sequence ID" value="KAA5832482.1"/>
    <property type="molecule type" value="Genomic_DNA"/>
</dbReference>
<dbReference type="Proteomes" id="UP000323946">
    <property type="component" value="Unassembled WGS sequence"/>
</dbReference>
<comment type="caution">
    <text evidence="3">The sequence shown here is derived from an EMBL/GenBank/DDBJ whole genome shotgun (WGS) entry which is preliminary data.</text>
</comment>